<dbReference type="Gene3D" id="3.50.50.60">
    <property type="entry name" value="FAD/NAD(P)-binding domain"/>
    <property type="match status" value="1"/>
</dbReference>
<dbReference type="Proteomes" id="UP000473325">
    <property type="component" value="Unassembled WGS sequence"/>
</dbReference>
<protein>
    <submittedName>
        <fullName evidence="4">NAD(P)-binding protein</fullName>
    </submittedName>
</protein>
<dbReference type="Pfam" id="PF01494">
    <property type="entry name" value="FAD_binding_3"/>
    <property type="match status" value="1"/>
</dbReference>
<evidence type="ECO:0000256" key="2">
    <source>
        <dbReference type="ARBA" id="ARBA00023033"/>
    </source>
</evidence>
<dbReference type="GO" id="GO:0004497">
    <property type="term" value="F:monooxygenase activity"/>
    <property type="evidence" value="ECO:0007669"/>
    <property type="project" value="UniProtKB-KW"/>
</dbReference>
<keyword evidence="2" id="KW-0503">Monooxygenase</keyword>
<evidence type="ECO:0000256" key="1">
    <source>
        <dbReference type="ARBA" id="ARBA00023002"/>
    </source>
</evidence>
<gene>
    <name evidence="4" type="ORF">GRQ65_01835</name>
</gene>
<feature type="domain" description="FAD-binding" evidence="3">
    <location>
        <begin position="17"/>
        <end position="352"/>
    </location>
</feature>
<keyword evidence="5" id="KW-1185">Reference proteome</keyword>
<dbReference type="InterPro" id="IPR050493">
    <property type="entry name" value="FAD-dep_Monooxygenase_BioMet"/>
</dbReference>
<evidence type="ECO:0000313" key="4">
    <source>
        <dbReference type="EMBL" id="MXG88288.1"/>
    </source>
</evidence>
<reference evidence="4 5" key="1">
    <citation type="submission" date="2019-12" db="EMBL/GenBank/DDBJ databases">
        <authorList>
            <person name="Kun Z."/>
        </authorList>
    </citation>
    <scope>NUCLEOTIDE SEQUENCE [LARGE SCALE GENOMIC DNA]</scope>
    <source>
        <strain evidence="4 5">YIM 123512</strain>
    </source>
</reference>
<dbReference type="RefSeq" id="WP_160874536.1">
    <property type="nucleotide sequence ID" value="NZ_WUEK01000001.1"/>
</dbReference>
<evidence type="ECO:0000313" key="5">
    <source>
        <dbReference type="Proteomes" id="UP000473325"/>
    </source>
</evidence>
<dbReference type="GO" id="GO:0071949">
    <property type="term" value="F:FAD binding"/>
    <property type="evidence" value="ECO:0007669"/>
    <property type="project" value="InterPro"/>
</dbReference>
<accession>A0A6L7ERU0</accession>
<evidence type="ECO:0000259" key="3">
    <source>
        <dbReference type="Pfam" id="PF01494"/>
    </source>
</evidence>
<sequence length="386" mass="40918">MTTSQTAPEPTRTGVSRVLVVGGGITGGVLGLALAQRGVEVVLVDLRSELGGVGHGITLQGNALKAFRSVGIYDRLAERGYAFDHVRLRTADGHLIAEIPTPPMGGPDLPGTMGAVRGDLADLLAEEVVAAGVDVRLRTTVTEIDDRGDHVVATLSDGTTETVDLLVGADGIRSSVRAMIGIDVQPRPVGMGIWRTVAKRPPEADCSELYYGGPKYKAGYTPISEDLCYAFLIEENLERSAVGEGPRGAELKQRGAGYGGAWGEMRDSLADDALVNYQWIESVQVDEAWFRGRTIVIGDAAHACPPLIAQGAAMCAEDAVVLAEMLTAGEPVEAVLPAYVDRRRPRVELVLGNSLQLAEWEMHPDTPGADPGRIMAETLHALVEPA</sequence>
<comment type="caution">
    <text evidence="4">The sequence shown here is derived from an EMBL/GenBank/DDBJ whole genome shotgun (WGS) entry which is preliminary data.</text>
</comment>
<dbReference type="SUPFAM" id="SSF51905">
    <property type="entry name" value="FAD/NAD(P)-binding domain"/>
    <property type="match status" value="1"/>
</dbReference>
<dbReference type="AlphaFoldDB" id="A0A6L7ERU0"/>
<dbReference type="NCBIfam" id="NF005313">
    <property type="entry name" value="PRK06847.1"/>
    <property type="match status" value="1"/>
</dbReference>
<dbReference type="InterPro" id="IPR036188">
    <property type="entry name" value="FAD/NAD-bd_sf"/>
</dbReference>
<dbReference type="EMBL" id="WUEK01000001">
    <property type="protein sequence ID" value="MXG88288.1"/>
    <property type="molecule type" value="Genomic_DNA"/>
</dbReference>
<dbReference type="PRINTS" id="PR00420">
    <property type="entry name" value="RNGMNOXGNASE"/>
</dbReference>
<dbReference type="PANTHER" id="PTHR13789">
    <property type="entry name" value="MONOOXYGENASE"/>
    <property type="match status" value="1"/>
</dbReference>
<dbReference type="InterPro" id="IPR002938">
    <property type="entry name" value="FAD-bd"/>
</dbReference>
<name>A0A6L7ERU0_9ACTN</name>
<proteinExistence type="predicted"/>
<keyword evidence="1" id="KW-0560">Oxidoreductase</keyword>
<organism evidence="4 5">
    <name type="scientific">Nocardioides flavescens</name>
    <dbReference type="NCBI Taxonomy" id="2691959"/>
    <lineage>
        <taxon>Bacteria</taxon>
        <taxon>Bacillati</taxon>
        <taxon>Actinomycetota</taxon>
        <taxon>Actinomycetes</taxon>
        <taxon>Propionibacteriales</taxon>
        <taxon>Nocardioidaceae</taxon>
        <taxon>Nocardioides</taxon>
    </lineage>
</organism>
<dbReference type="PANTHER" id="PTHR13789:SF309">
    <property type="entry name" value="PUTATIVE (AFU_ORTHOLOGUE AFUA_6G14510)-RELATED"/>
    <property type="match status" value="1"/>
</dbReference>